<dbReference type="RefSeq" id="WP_191318816.1">
    <property type="nucleotide sequence ID" value="NZ_BNCG01000004.1"/>
</dbReference>
<dbReference type="InterPro" id="IPR001952">
    <property type="entry name" value="Alkaline_phosphatase"/>
</dbReference>
<dbReference type="SUPFAM" id="SSF53649">
    <property type="entry name" value="Alkaline phosphatase-like"/>
    <property type="match status" value="1"/>
</dbReference>
<dbReference type="EMBL" id="JBHRYC010000098">
    <property type="protein sequence ID" value="MFC3639715.1"/>
    <property type="molecule type" value="Genomic_DNA"/>
</dbReference>
<evidence type="ECO:0000313" key="6">
    <source>
        <dbReference type="Proteomes" id="UP001595704"/>
    </source>
</evidence>
<accession>A0ABV7UM36</accession>
<keyword evidence="4" id="KW-0732">Signal</keyword>
<dbReference type="PANTHER" id="PTHR11596">
    <property type="entry name" value="ALKALINE PHOSPHATASE"/>
    <property type="match status" value="1"/>
</dbReference>
<feature type="chain" id="PRO_5047184900" evidence="4">
    <location>
        <begin position="25"/>
        <end position="510"/>
    </location>
</feature>
<dbReference type="SMART" id="SM00098">
    <property type="entry name" value="alkPPc"/>
    <property type="match status" value="1"/>
</dbReference>
<organism evidence="5 6">
    <name type="scientific">Camelimonas fluminis</name>
    <dbReference type="NCBI Taxonomy" id="1576911"/>
    <lineage>
        <taxon>Bacteria</taxon>
        <taxon>Pseudomonadati</taxon>
        <taxon>Pseudomonadota</taxon>
        <taxon>Alphaproteobacteria</taxon>
        <taxon>Hyphomicrobiales</taxon>
        <taxon>Chelatococcaceae</taxon>
        <taxon>Camelimonas</taxon>
    </lineage>
</organism>
<evidence type="ECO:0000256" key="4">
    <source>
        <dbReference type="SAM" id="SignalP"/>
    </source>
</evidence>
<proteinExistence type="inferred from homology"/>
<gene>
    <name evidence="5" type="ORF">ACFONL_20450</name>
</gene>
<dbReference type="PANTHER" id="PTHR11596:SF5">
    <property type="entry name" value="ALKALINE PHOSPHATASE"/>
    <property type="match status" value="1"/>
</dbReference>
<name>A0ABV7UM36_9HYPH</name>
<comment type="caution">
    <text evidence="5">The sequence shown here is derived from an EMBL/GenBank/DDBJ whole genome shotgun (WGS) entry which is preliminary data.</text>
</comment>
<evidence type="ECO:0000313" key="5">
    <source>
        <dbReference type="EMBL" id="MFC3639715.1"/>
    </source>
</evidence>
<keyword evidence="6" id="KW-1185">Reference proteome</keyword>
<evidence type="ECO:0000256" key="2">
    <source>
        <dbReference type="RuleBase" id="RU003946"/>
    </source>
</evidence>
<comment type="similarity">
    <text evidence="2">Belongs to the alkaline phosphatase family.</text>
</comment>
<feature type="region of interest" description="Disordered" evidence="3">
    <location>
        <begin position="419"/>
        <end position="445"/>
    </location>
</feature>
<evidence type="ECO:0000256" key="3">
    <source>
        <dbReference type="SAM" id="MobiDB-lite"/>
    </source>
</evidence>
<dbReference type="Proteomes" id="UP001595704">
    <property type="component" value="Unassembled WGS sequence"/>
</dbReference>
<sequence>MRRTFWVATAVAVAGIGFQSAPLAAGETPVNQASDSYFQAARRDLQGILARKPVQGRARNVILFIGDGMSVPTVTASRILEGQRRGVDGESNWLTFERRLPNVALSKTWTHDAQVADSAPTATALVSGVKSVNGTLGVTRQIRRGDCDSQKAAAVTTLFELAEQDGRATGIVSTARLTHATPAAAYAKSADRDWENDTEVPAAEKAKGCKDIAAQMIEWPAGDGFEVMLGGGRANFLPKETPDPEDRKRTGARADGRNLVEEWRRRRNDAVYVWNQAGFDAADPANTGRLLGLFQPSHMQYEVDRTRDRAGEPSLAEMTGKAIDILSKNENGFVLMVEAGRIDHAHHAGNAWRALTDTIALDAAVKTALDKVKLDETLVVVTADHSHVFTMAGYPPRGNPVMGLAGKGADGKPYSTLGYMNGPGSSQPAAREELDANKTSDPDHRQQALVPLKSETHGGDDVAIYAGGPWAHLFQGVMEQNVIFHVMAYASGLGQDKAPSGTENTQQPGK</sequence>
<keyword evidence="1" id="KW-0597">Phosphoprotein</keyword>
<dbReference type="InterPro" id="IPR017850">
    <property type="entry name" value="Alkaline_phosphatase_core_sf"/>
</dbReference>
<dbReference type="Pfam" id="PF00245">
    <property type="entry name" value="Alk_phosphatase"/>
    <property type="match status" value="1"/>
</dbReference>
<reference evidence="6" key="1">
    <citation type="journal article" date="2019" name="Int. J. Syst. Evol. Microbiol.">
        <title>The Global Catalogue of Microorganisms (GCM) 10K type strain sequencing project: providing services to taxonomists for standard genome sequencing and annotation.</title>
        <authorList>
            <consortium name="The Broad Institute Genomics Platform"/>
            <consortium name="The Broad Institute Genome Sequencing Center for Infectious Disease"/>
            <person name="Wu L."/>
            <person name="Ma J."/>
        </authorList>
    </citation>
    <scope>NUCLEOTIDE SEQUENCE [LARGE SCALE GENOMIC DNA]</scope>
    <source>
        <strain evidence="6">KCTC 42282</strain>
    </source>
</reference>
<dbReference type="PRINTS" id="PR00113">
    <property type="entry name" value="ALKPHPHTASE"/>
</dbReference>
<evidence type="ECO:0000256" key="1">
    <source>
        <dbReference type="ARBA" id="ARBA00022553"/>
    </source>
</evidence>
<dbReference type="Gene3D" id="3.40.720.10">
    <property type="entry name" value="Alkaline Phosphatase, subunit A"/>
    <property type="match status" value="1"/>
</dbReference>
<dbReference type="CDD" id="cd16012">
    <property type="entry name" value="ALP"/>
    <property type="match status" value="1"/>
</dbReference>
<protein>
    <submittedName>
        <fullName evidence="5">Alkaline phosphatase</fullName>
    </submittedName>
</protein>
<feature type="signal peptide" evidence="4">
    <location>
        <begin position="1"/>
        <end position="24"/>
    </location>
</feature>
<feature type="compositionally biased region" description="Basic and acidic residues" evidence="3">
    <location>
        <begin position="430"/>
        <end position="445"/>
    </location>
</feature>